<dbReference type="OrthoDB" id="1711136at2759"/>
<protein>
    <recommendedName>
        <fullName evidence="1">peptidyl-tRNA hydrolase</fullName>
        <ecNumber evidence="1">3.1.1.29</ecNumber>
    </recommendedName>
</protein>
<dbReference type="KEGG" id="ela:UCREL1_5551"/>
<dbReference type="InterPro" id="IPR036416">
    <property type="entry name" value="Pept_tRNA_hydro_sf"/>
</dbReference>
<organism evidence="7 8">
    <name type="scientific">Eutypa lata (strain UCR-EL1)</name>
    <name type="common">Grapevine dieback disease fungus</name>
    <name type="synonym">Eutypa armeniacae</name>
    <dbReference type="NCBI Taxonomy" id="1287681"/>
    <lineage>
        <taxon>Eukaryota</taxon>
        <taxon>Fungi</taxon>
        <taxon>Dikarya</taxon>
        <taxon>Ascomycota</taxon>
        <taxon>Pezizomycotina</taxon>
        <taxon>Sordariomycetes</taxon>
        <taxon>Xylariomycetidae</taxon>
        <taxon>Xylariales</taxon>
        <taxon>Diatrypaceae</taxon>
        <taxon>Eutypa</taxon>
    </lineage>
</organism>
<comment type="similarity">
    <text evidence="5">Belongs to the PTH family.</text>
</comment>
<keyword evidence="8" id="KW-1185">Reference proteome</keyword>
<dbReference type="PANTHER" id="PTHR17224">
    <property type="entry name" value="PEPTIDYL-TRNA HYDROLASE"/>
    <property type="match status" value="1"/>
</dbReference>
<dbReference type="EC" id="3.1.1.29" evidence="1"/>
<name>M7TC36_EUTLA</name>
<dbReference type="AlphaFoldDB" id="M7TC36"/>
<dbReference type="eggNOG" id="KOG2255">
    <property type="taxonomic scope" value="Eukaryota"/>
</dbReference>
<dbReference type="GO" id="GO:0004045">
    <property type="term" value="F:peptidyl-tRNA hydrolase activity"/>
    <property type="evidence" value="ECO:0007669"/>
    <property type="project" value="UniProtKB-EC"/>
</dbReference>
<feature type="region of interest" description="Disordered" evidence="6">
    <location>
        <begin position="209"/>
        <end position="236"/>
    </location>
</feature>
<proteinExistence type="inferred from homology"/>
<dbReference type="EMBL" id="KB706433">
    <property type="protein sequence ID" value="EMR67451.1"/>
    <property type="molecule type" value="Genomic_DNA"/>
</dbReference>
<dbReference type="InterPro" id="IPR001328">
    <property type="entry name" value="Pept_tRNA_hydro"/>
</dbReference>
<dbReference type="SUPFAM" id="SSF53178">
    <property type="entry name" value="Peptidyl-tRNA hydrolase-like"/>
    <property type="match status" value="1"/>
</dbReference>
<dbReference type="HOGENOM" id="CLU_062456_2_0_1"/>
<evidence type="ECO:0000256" key="2">
    <source>
        <dbReference type="ARBA" id="ARBA00022555"/>
    </source>
</evidence>
<dbReference type="STRING" id="1287681.M7TC36"/>
<dbReference type="Proteomes" id="UP000012174">
    <property type="component" value="Unassembled WGS sequence"/>
</dbReference>
<evidence type="ECO:0000256" key="1">
    <source>
        <dbReference type="ARBA" id="ARBA00013260"/>
    </source>
</evidence>
<evidence type="ECO:0000256" key="6">
    <source>
        <dbReference type="SAM" id="MobiDB-lite"/>
    </source>
</evidence>
<reference evidence="8" key="1">
    <citation type="journal article" date="2013" name="Genome Announc.">
        <title>Draft genome sequence of the grapevine dieback fungus Eutypa lata UCR-EL1.</title>
        <authorList>
            <person name="Blanco-Ulate B."/>
            <person name="Rolshausen P.E."/>
            <person name="Cantu D."/>
        </authorList>
    </citation>
    <scope>NUCLEOTIDE SEQUENCE [LARGE SCALE GENOMIC DNA]</scope>
    <source>
        <strain evidence="8">UCR-EL1</strain>
    </source>
</reference>
<dbReference type="InterPro" id="IPR018171">
    <property type="entry name" value="Pept_tRNA_hydro_CS"/>
</dbReference>
<evidence type="ECO:0000256" key="5">
    <source>
        <dbReference type="ARBA" id="ARBA00038063"/>
    </source>
</evidence>
<dbReference type="GO" id="GO:0000049">
    <property type="term" value="F:tRNA binding"/>
    <property type="evidence" value="ECO:0007669"/>
    <property type="project" value="UniProtKB-KW"/>
</dbReference>
<keyword evidence="4" id="KW-0694">RNA-binding</keyword>
<sequence length="236" mass="26098">MAQFNPHFLVISLGNTGRYFETLHSAGHFALLSLQKAIVCGPSPESQPPFAPQQLGKQKCKGSSGNKYTLLQSPTLMNVSGRFVANAWADALKSNKELQQPRDMCLVVVHDDLEEDFGAVGVRKWKASHRGHNGIKSINSALNMNSFPGARWSRIWVGIDRPESRREDVVSNYVLSRLSAHQKGIIDSQVGLKVLACLEQLEMNWRSDFEAQKSMPAPPPKVQAKPKSKPKPQSAV</sequence>
<keyword evidence="3 7" id="KW-0378">Hydrolase</keyword>
<dbReference type="PROSITE" id="PS01196">
    <property type="entry name" value="PEPT_TRNA_HYDROL_2"/>
    <property type="match status" value="1"/>
</dbReference>
<evidence type="ECO:0000256" key="4">
    <source>
        <dbReference type="ARBA" id="ARBA00022884"/>
    </source>
</evidence>
<accession>M7TC36</accession>
<evidence type="ECO:0000313" key="8">
    <source>
        <dbReference type="Proteomes" id="UP000012174"/>
    </source>
</evidence>
<dbReference type="PANTHER" id="PTHR17224:SF1">
    <property type="entry name" value="PEPTIDYL-TRNA HYDROLASE"/>
    <property type="match status" value="1"/>
</dbReference>
<keyword evidence="2" id="KW-0820">tRNA-binding</keyword>
<evidence type="ECO:0000313" key="7">
    <source>
        <dbReference type="EMBL" id="EMR67451.1"/>
    </source>
</evidence>
<gene>
    <name evidence="7" type="ORF">UCREL1_5551</name>
</gene>
<evidence type="ECO:0000256" key="3">
    <source>
        <dbReference type="ARBA" id="ARBA00022801"/>
    </source>
</evidence>
<dbReference type="Gene3D" id="3.40.50.1470">
    <property type="entry name" value="Peptidyl-tRNA hydrolase"/>
    <property type="match status" value="1"/>
</dbReference>
<dbReference type="Pfam" id="PF01195">
    <property type="entry name" value="Pept_tRNA_hydro"/>
    <property type="match status" value="1"/>
</dbReference>
<dbReference type="OMA" id="PSYMNES"/>